<gene>
    <name evidence="9 13" type="primary">thiE</name>
    <name evidence="13" type="ORF">KHX13_04165</name>
</gene>
<keyword evidence="2 9" id="KW-0808">Transferase</keyword>
<dbReference type="Gene3D" id="3.20.20.70">
    <property type="entry name" value="Aldolase class I"/>
    <property type="match status" value="1"/>
</dbReference>
<evidence type="ECO:0000256" key="10">
    <source>
        <dbReference type="RuleBase" id="RU003826"/>
    </source>
</evidence>
<evidence type="ECO:0000256" key="9">
    <source>
        <dbReference type="HAMAP-Rule" id="MF_00097"/>
    </source>
</evidence>
<dbReference type="Proteomes" id="UP000754226">
    <property type="component" value="Unassembled WGS sequence"/>
</dbReference>
<feature type="binding site" evidence="9">
    <location>
        <position position="74"/>
    </location>
    <ligand>
        <name>Mg(2+)</name>
        <dbReference type="ChEBI" id="CHEBI:18420"/>
    </ligand>
</feature>
<dbReference type="GO" id="GO:0005737">
    <property type="term" value="C:cytoplasm"/>
    <property type="evidence" value="ECO:0007669"/>
    <property type="project" value="TreeGrafter"/>
</dbReference>
<dbReference type="NCBIfam" id="TIGR00693">
    <property type="entry name" value="thiE"/>
    <property type="match status" value="1"/>
</dbReference>
<dbReference type="Pfam" id="PF02581">
    <property type="entry name" value="TMP-TENI"/>
    <property type="match status" value="1"/>
</dbReference>
<dbReference type="EC" id="2.5.1.3" evidence="9"/>
<dbReference type="GO" id="GO:0009229">
    <property type="term" value="P:thiamine diphosphate biosynthetic process"/>
    <property type="evidence" value="ECO:0007669"/>
    <property type="project" value="UniProtKB-UniRule"/>
</dbReference>
<evidence type="ECO:0000256" key="4">
    <source>
        <dbReference type="ARBA" id="ARBA00022842"/>
    </source>
</evidence>
<dbReference type="HAMAP" id="MF_00097">
    <property type="entry name" value="TMP_synthase"/>
    <property type="match status" value="1"/>
</dbReference>
<evidence type="ECO:0000256" key="8">
    <source>
        <dbReference type="ARBA" id="ARBA00047883"/>
    </source>
</evidence>
<keyword evidence="3 9" id="KW-0479">Metal-binding</keyword>
<comment type="cofactor">
    <cofactor evidence="9">
        <name>Mg(2+)</name>
        <dbReference type="ChEBI" id="CHEBI:18420"/>
    </cofactor>
    <text evidence="9">Binds 1 Mg(2+) ion per subunit.</text>
</comment>
<evidence type="ECO:0000256" key="2">
    <source>
        <dbReference type="ARBA" id="ARBA00022679"/>
    </source>
</evidence>
<feature type="domain" description="Thiamine phosphate synthase/TenI" evidence="12">
    <location>
        <begin position="9"/>
        <end position="191"/>
    </location>
</feature>
<dbReference type="FunFam" id="3.20.20.70:FF:000096">
    <property type="entry name" value="Thiamine-phosphate synthase"/>
    <property type="match status" value="1"/>
</dbReference>
<dbReference type="GO" id="GO:0000287">
    <property type="term" value="F:magnesium ion binding"/>
    <property type="evidence" value="ECO:0007669"/>
    <property type="project" value="UniProtKB-UniRule"/>
</dbReference>
<proteinExistence type="inferred from homology"/>
<dbReference type="InterPro" id="IPR034291">
    <property type="entry name" value="TMP_synthase"/>
</dbReference>
<sequence>MKRTIDYSLYLVTDRRVTDQKGRDFYEAVEEALRAGITLVQLREKDVTTEERIAIGRKIKVLCDRYDVPLLVDDDIACAKAIGAAGVHLGQSDESLARGRQELGDDAIIGISAHNLEEAQAALRGGADYLGVGALYPTATKKDASCLGLGPFREIIAAISLPIVGIGGIGEKEFPEVMKCGAAGCAMISSILGAEDITATVMVMKMAYEALRKGE</sequence>
<keyword evidence="4 9" id="KW-0460">Magnesium</keyword>
<comment type="similarity">
    <text evidence="9 10">Belongs to the thiamine-phosphate synthase family.</text>
</comment>
<evidence type="ECO:0000256" key="3">
    <source>
        <dbReference type="ARBA" id="ARBA00022723"/>
    </source>
</evidence>
<dbReference type="PANTHER" id="PTHR20857:SF23">
    <property type="entry name" value="THIAMINE BIOSYNTHETIC BIFUNCTIONAL ENZYME"/>
    <property type="match status" value="1"/>
</dbReference>
<feature type="binding site" evidence="9">
    <location>
        <position position="93"/>
    </location>
    <ligand>
        <name>Mg(2+)</name>
        <dbReference type="ChEBI" id="CHEBI:18420"/>
    </ligand>
</feature>
<dbReference type="InterPro" id="IPR022998">
    <property type="entry name" value="ThiamineP_synth_TenI"/>
</dbReference>
<evidence type="ECO:0000256" key="1">
    <source>
        <dbReference type="ARBA" id="ARBA00005165"/>
    </source>
</evidence>
<evidence type="ECO:0000256" key="5">
    <source>
        <dbReference type="ARBA" id="ARBA00022977"/>
    </source>
</evidence>
<dbReference type="InterPro" id="IPR013785">
    <property type="entry name" value="Aldolase_TIM"/>
</dbReference>
<comment type="catalytic activity">
    <reaction evidence="8 9 10">
        <text>2-[(2R,5Z)-2-carboxy-4-methylthiazol-5(2H)-ylidene]ethyl phosphate + 4-amino-2-methyl-5-(diphosphooxymethyl)pyrimidine + 2 H(+) = thiamine phosphate + CO2 + diphosphate</text>
        <dbReference type="Rhea" id="RHEA:47844"/>
        <dbReference type="ChEBI" id="CHEBI:15378"/>
        <dbReference type="ChEBI" id="CHEBI:16526"/>
        <dbReference type="ChEBI" id="CHEBI:33019"/>
        <dbReference type="ChEBI" id="CHEBI:37575"/>
        <dbReference type="ChEBI" id="CHEBI:57841"/>
        <dbReference type="ChEBI" id="CHEBI:62899"/>
        <dbReference type="EC" id="2.5.1.3"/>
    </reaction>
</comment>
<dbReference type="EMBL" id="JAGZCZ010000004">
    <property type="protein sequence ID" value="MBS5519519.1"/>
    <property type="molecule type" value="Genomic_DNA"/>
</dbReference>
<evidence type="ECO:0000313" key="13">
    <source>
        <dbReference type="EMBL" id="MBS5519519.1"/>
    </source>
</evidence>
<dbReference type="GO" id="GO:0004789">
    <property type="term" value="F:thiamine-phosphate diphosphorylase activity"/>
    <property type="evidence" value="ECO:0007669"/>
    <property type="project" value="UniProtKB-UniRule"/>
</dbReference>
<organism evidence="13 14">
    <name type="scientific">Acidaminococcus intestini</name>
    <dbReference type="NCBI Taxonomy" id="187327"/>
    <lineage>
        <taxon>Bacteria</taxon>
        <taxon>Bacillati</taxon>
        <taxon>Bacillota</taxon>
        <taxon>Negativicutes</taxon>
        <taxon>Acidaminococcales</taxon>
        <taxon>Acidaminococcaceae</taxon>
        <taxon>Acidaminococcus</taxon>
    </lineage>
</organism>
<dbReference type="AlphaFoldDB" id="A0A943EG23"/>
<reference evidence="13" key="1">
    <citation type="submission" date="2021-02" db="EMBL/GenBank/DDBJ databases">
        <title>Infant gut strain persistence is associated with maternal origin, phylogeny, and functional potential including surface adhesion and iron acquisition.</title>
        <authorList>
            <person name="Lou Y.C."/>
        </authorList>
    </citation>
    <scope>NUCLEOTIDE SEQUENCE</scope>
    <source>
        <strain evidence="13">L3_106_000M1_dasL3_106_000M1_concoct_15</strain>
    </source>
</reference>
<feature type="binding site" evidence="9">
    <location>
        <begin position="41"/>
        <end position="45"/>
    </location>
    <ligand>
        <name>4-amino-2-methyl-5-(diphosphooxymethyl)pyrimidine</name>
        <dbReference type="ChEBI" id="CHEBI:57841"/>
    </ligand>
</feature>
<feature type="binding site" evidence="9">
    <location>
        <position position="73"/>
    </location>
    <ligand>
        <name>4-amino-2-methyl-5-(diphosphooxymethyl)pyrimidine</name>
        <dbReference type="ChEBI" id="CHEBI:57841"/>
    </ligand>
</feature>
<feature type="binding site" evidence="9">
    <location>
        <position position="168"/>
    </location>
    <ligand>
        <name>2-[(2R,5Z)-2-carboxy-4-methylthiazol-5(2H)-ylidene]ethyl phosphate</name>
        <dbReference type="ChEBI" id="CHEBI:62899"/>
    </ligand>
</feature>
<feature type="binding site" evidence="9">
    <location>
        <begin position="188"/>
        <end position="189"/>
    </location>
    <ligand>
        <name>2-[(2R,5Z)-2-carboxy-4-methylthiazol-5(2H)-ylidene]ethyl phosphate</name>
        <dbReference type="ChEBI" id="CHEBI:62899"/>
    </ligand>
</feature>
<feature type="binding site" evidence="9">
    <location>
        <begin position="138"/>
        <end position="140"/>
    </location>
    <ligand>
        <name>2-[(2R,5Z)-2-carboxy-4-methylthiazol-5(2H)-ylidene]ethyl phosphate</name>
        <dbReference type="ChEBI" id="CHEBI:62899"/>
    </ligand>
</feature>
<comment type="catalytic activity">
    <reaction evidence="6 9 10">
        <text>4-methyl-5-(2-phosphooxyethyl)-thiazole + 4-amino-2-methyl-5-(diphosphooxymethyl)pyrimidine + H(+) = thiamine phosphate + diphosphate</text>
        <dbReference type="Rhea" id="RHEA:22328"/>
        <dbReference type="ChEBI" id="CHEBI:15378"/>
        <dbReference type="ChEBI" id="CHEBI:33019"/>
        <dbReference type="ChEBI" id="CHEBI:37575"/>
        <dbReference type="ChEBI" id="CHEBI:57841"/>
        <dbReference type="ChEBI" id="CHEBI:58296"/>
        <dbReference type="EC" id="2.5.1.3"/>
    </reaction>
</comment>
<dbReference type="PANTHER" id="PTHR20857">
    <property type="entry name" value="THIAMINE-PHOSPHATE PYROPHOSPHORYLASE"/>
    <property type="match status" value="1"/>
</dbReference>
<comment type="function">
    <text evidence="9">Condenses 4-methyl-5-(beta-hydroxyethyl)thiazole monophosphate (THZ-P) and 2-methyl-4-amino-5-hydroxymethyl pyrimidine pyrophosphate (HMP-PP) to form thiamine monophosphate (TMP).</text>
</comment>
<comment type="catalytic activity">
    <reaction evidence="7 9 10">
        <text>2-(2-carboxy-4-methylthiazol-5-yl)ethyl phosphate + 4-amino-2-methyl-5-(diphosphooxymethyl)pyrimidine + 2 H(+) = thiamine phosphate + CO2 + diphosphate</text>
        <dbReference type="Rhea" id="RHEA:47848"/>
        <dbReference type="ChEBI" id="CHEBI:15378"/>
        <dbReference type="ChEBI" id="CHEBI:16526"/>
        <dbReference type="ChEBI" id="CHEBI:33019"/>
        <dbReference type="ChEBI" id="CHEBI:37575"/>
        <dbReference type="ChEBI" id="CHEBI:57841"/>
        <dbReference type="ChEBI" id="CHEBI:62890"/>
        <dbReference type="EC" id="2.5.1.3"/>
    </reaction>
</comment>
<comment type="pathway">
    <text evidence="1 9 11">Cofactor biosynthesis; thiamine diphosphate biosynthesis; thiamine phosphate from 4-amino-2-methyl-5-diphosphomethylpyrimidine and 4-methyl-5-(2-phosphoethyl)-thiazole: step 1/1.</text>
</comment>
<name>A0A943EG23_9FIRM</name>
<protein>
    <recommendedName>
        <fullName evidence="9">Thiamine-phosphate synthase</fullName>
        <shortName evidence="9">TP synthase</shortName>
        <shortName evidence="9">TPS</shortName>
        <ecNumber evidence="9">2.5.1.3</ecNumber>
    </recommendedName>
    <alternativeName>
        <fullName evidence="9">Thiamine-phosphate pyrophosphorylase</fullName>
        <shortName evidence="9">TMP pyrophosphorylase</shortName>
        <shortName evidence="9">TMP-PPase</shortName>
    </alternativeName>
</protein>
<feature type="binding site" evidence="9">
    <location>
        <position position="141"/>
    </location>
    <ligand>
        <name>4-amino-2-methyl-5-(diphosphooxymethyl)pyrimidine</name>
        <dbReference type="ChEBI" id="CHEBI:57841"/>
    </ligand>
</feature>
<keyword evidence="5 9" id="KW-0784">Thiamine biosynthesis</keyword>
<evidence type="ECO:0000256" key="7">
    <source>
        <dbReference type="ARBA" id="ARBA00047851"/>
    </source>
</evidence>
<feature type="binding site" evidence="9">
    <location>
        <position position="112"/>
    </location>
    <ligand>
        <name>4-amino-2-methyl-5-(diphosphooxymethyl)pyrimidine</name>
        <dbReference type="ChEBI" id="CHEBI:57841"/>
    </ligand>
</feature>
<dbReference type="SUPFAM" id="SSF51391">
    <property type="entry name" value="Thiamin phosphate synthase"/>
    <property type="match status" value="1"/>
</dbReference>
<dbReference type="InterPro" id="IPR036206">
    <property type="entry name" value="ThiamineP_synth_sf"/>
</dbReference>
<comment type="caution">
    <text evidence="13">The sequence shown here is derived from an EMBL/GenBank/DDBJ whole genome shotgun (WGS) entry which is preliminary data.</text>
</comment>
<evidence type="ECO:0000259" key="12">
    <source>
        <dbReference type="Pfam" id="PF02581"/>
    </source>
</evidence>
<accession>A0A943EG23</accession>
<dbReference type="CDD" id="cd00564">
    <property type="entry name" value="TMP_TenI"/>
    <property type="match status" value="1"/>
</dbReference>
<dbReference type="GO" id="GO:0009228">
    <property type="term" value="P:thiamine biosynthetic process"/>
    <property type="evidence" value="ECO:0007669"/>
    <property type="project" value="UniProtKB-KW"/>
</dbReference>
<evidence type="ECO:0000256" key="11">
    <source>
        <dbReference type="RuleBase" id="RU004253"/>
    </source>
</evidence>
<evidence type="ECO:0000313" key="14">
    <source>
        <dbReference type="Proteomes" id="UP000754226"/>
    </source>
</evidence>
<evidence type="ECO:0000256" key="6">
    <source>
        <dbReference type="ARBA" id="ARBA00047334"/>
    </source>
</evidence>